<evidence type="ECO:0000313" key="2">
    <source>
        <dbReference type="EMBL" id="KAB8199010.1"/>
    </source>
</evidence>
<sequence length="57" mass="6375">MSFGLGMDNTALCLVFQPLFATASTAVINLFYICCVVLTELLSLMHTFRQDRTSNVR</sequence>
<reference evidence="2 3" key="1">
    <citation type="submission" date="2019-04" db="EMBL/GenBank/DDBJ databases">
        <title>Fungal friends and foes A comparative genomics study of 23 Aspergillus species from section Flavi.</title>
        <authorList>
            <consortium name="DOE Joint Genome Institute"/>
            <person name="Kjaerbolling I."/>
            <person name="Vesth T.C."/>
            <person name="Frisvad J.C."/>
            <person name="Nybo J.L."/>
            <person name="Theobald S."/>
            <person name="Kildgaard S."/>
            <person name="Petersen T.I."/>
            <person name="Kuo A."/>
            <person name="Sato A."/>
            <person name="Lyhne E.K."/>
            <person name="Kogle M.E."/>
            <person name="Wiebenga A."/>
            <person name="Kun R.S."/>
            <person name="Lubbers R.J."/>
            <person name="Makela M.R."/>
            <person name="Barry K."/>
            <person name="Chovatia M."/>
            <person name="Clum A."/>
            <person name="Daum C."/>
            <person name="Haridas S."/>
            <person name="He G."/>
            <person name="LaButti K."/>
            <person name="Lipzen A."/>
            <person name="Mondo S."/>
            <person name="Pangilinan J."/>
            <person name="Riley R."/>
            <person name="Salamov A."/>
            <person name="Simmons B.A."/>
            <person name="Magnuson J.K."/>
            <person name="Henrissat B."/>
            <person name="Mortensen U.H."/>
            <person name="Larsen T.O."/>
            <person name="De vries R.P."/>
            <person name="Grigoriev I.V."/>
            <person name="Machida M."/>
            <person name="Baker S.E."/>
            <person name="Andersen M.R."/>
        </authorList>
    </citation>
    <scope>NUCLEOTIDE SEQUENCE [LARGE SCALE GENOMIC DNA]</scope>
    <source>
        <strain evidence="2 3">CBS 117618</strain>
    </source>
</reference>
<dbReference type="EMBL" id="ML735104">
    <property type="protein sequence ID" value="KAB8199010.1"/>
    <property type="molecule type" value="Genomic_DNA"/>
</dbReference>
<gene>
    <name evidence="2" type="ORF">BDV34DRAFT_207668</name>
</gene>
<feature type="transmembrane region" description="Helical" evidence="1">
    <location>
        <begin position="20"/>
        <end position="42"/>
    </location>
</feature>
<dbReference type="Proteomes" id="UP000326532">
    <property type="component" value="Unassembled WGS sequence"/>
</dbReference>
<evidence type="ECO:0000313" key="3">
    <source>
        <dbReference type="Proteomes" id="UP000326532"/>
    </source>
</evidence>
<accession>A0A5N6D4K3</accession>
<dbReference type="VEuPathDB" id="FungiDB:BDV34DRAFT_207668"/>
<protein>
    <submittedName>
        <fullName evidence="2">Uncharacterized protein</fullName>
    </submittedName>
</protein>
<proteinExistence type="predicted"/>
<dbReference type="AlphaFoldDB" id="A0A5N6D4K3"/>
<name>A0A5N6D4K3_ASPPA</name>
<keyword evidence="3" id="KW-1185">Reference proteome</keyword>
<keyword evidence="1" id="KW-1133">Transmembrane helix</keyword>
<keyword evidence="1" id="KW-0472">Membrane</keyword>
<organism evidence="2 3">
    <name type="scientific">Aspergillus parasiticus</name>
    <dbReference type="NCBI Taxonomy" id="5067"/>
    <lineage>
        <taxon>Eukaryota</taxon>
        <taxon>Fungi</taxon>
        <taxon>Dikarya</taxon>
        <taxon>Ascomycota</taxon>
        <taxon>Pezizomycotina</taxon>
        <taxon>Eurotiomycetes</taxon>
        <taxon>Eurotiomycetidae</taxon>
        <taxon>Eurotiales</taxon>
        <taxon>Aspergillaceae</taxon>
        <taxon>Aspergillus</taxon>
        <taxon>Aspergillus subgen. Circumdati</taxon>
    </lineage>
</organism>
<evidence type="ECO:0000256" key="1">
    <source>
        <dbReference type="SAM" id="Phobius"/>
    </source>
</evidence>
<keyword evidence="1" id="KW-0812">Transmembrane</keyword>